<dbReference type="GO" id="GO:0004725">
    <property type="term" value="F:protein tyrosine phosphatase activity"/>
    <property type="evidence" value="ECO:0007669"/>
    <property type="project" value="InterPro"/>
</dbReference>
<dbReference type="VEuPathDB" id="VectorBase:GPPI023967"/>
<keyword evidence="3" id="KW-1185">Reference proteome</keyword>
<evidence type="ECO:0000313" key="2">
    <source>
        <dbReference type="EnsemblMetazoa" id="GPPI023967-PA"/>
    </source>
</evidence>
<protein>
    <recommendedName>
        <fullName evidence="1">Tyrosine-protein phosphatase domain-containing protein</fullName>
    </recommendedName>
</protein>
<evidence type="ECO:0000313" key="3">
    <source>
        <dbReference type="Proteomes" id="UP000092460"/>
    </source>
</evidence>
<feature type="domain" description="Tyrosine-protein phosphatase" evidence="1">
    <location>
        <begin position="34"/>
        <end position="98"/>
    </location>
</feature>
<dbReference type="Proteomes" id="UP000092460">
    <property type="component" value="Unassembled WGS sequence"/>
</dbReference>
<dbReference type="AlphaFoldDB" id="A0A1B0BAI3"/>
<reference evidence="3" key="1">
    <citation type="submission" date="2015-01" db="EMBL/GenBank/DDBJ databases">
        <authorList>
            <person name="Aksoy S."/>
            <person name="Warren W."/>
            <person name="Wilson R.K."/>
        </authorList>
    </citation>
    <scope>NUCLEOTIDE SEQUENCE [LARGE SCALE GENOMIC DNA]</scope>
    <source>
        <strain evidence="3">IAEA</strain>
    </source>
</reference>
<dbReference type="Gene3D" id="3.90.190.10">
    <property type="entry name" value="Protein tyrosine phosphatase superfamily"/>
    <property type="match status" value="1"/>
</dbReference>
<dbReference type="InterPro" id="IPR000242">
    <property type="entry name" value="PTP_cat"/>
</dbReference>
<dbReference type="FunFam" id="3.90.190.10:FF:000273">
    <property type="entry name" value="Receptor protein-tyrosine phosphatase 10D, putative"/>
    <property type="match status" value="1"/>
</dbReference>
<dbReference type="InterPro" id="IPR050713">
    <property type="entry name" value="RTP_Phos/Ushers"/>
</dbReference>
<dbReference type="SUPFAM" id="SSF52799">
    <property type="entry name" value="(Phosphotyrosine protein) phosphatases II"/>
    <property type="match status" value="1"/>
</dbReference>
<dbReference type="GO" id="GO:0016020">
    <property type="term" value="C:membrane"/>
    <property type="evidence" value="ECO:0007669"/>
    <property type="project" value="UniProtKB-SubCell"/>
</dbReference>
<dbReference type="EMBL" id="JXJN01011017">
    <property type="status" value="NOT_ANNOTATED_CDS"/>
    <property type="molecule type" value="Genomic_DNA"/>
</dbReference>
<proteinExistence type="predicted"/>
<dbReference type="PANTHER" id="PTHR46957">
    <property type="entry name" value="CYTOKINE RECEPTOR"/>
    <property type="match status" value="1"/>
</dbReference>
<dbReference type="Pfam" id="PF00102">
    <property type="entry name" value="Y_phosphatase"/>
    <property type="match status" value="1"/>
</dbReference>
<dbReference type="PROSITE" id="PS50055">
    <property type="entry name" value="TYR_PHOSPHATASE_PTP"/>
    <property type="match status" value="1"/>
</dbReference>
<dbReference type="InterPro" id="IPR029021">
    <property type="entry name" value="Prot-tyrosine_phosphatase-like"/>
</dbReference>
<dbReference type="STRING" id="67801.A0A1B0BAI3"/>
<organism evidence="2 3">
    <name type="scientific">Glossina palpalis gambiensis</name>
    <dbReference type="NCBI Taxonomy" id="67801"/>
    <lineage>
        <taxon>Eukaryota</taxon>
        <taxon>Metazoa</taxon>
        <taxon>Ecdysozoa</taxon>
        <taxon>Arthropoda</taxon>
        <taxon>Hexapoda</taxon>
        <taxon>Insecta</taxon>
        <taxon>Pterygota</taxon>
        <taxon>Neoptera</taxon>
        <taxon>Endopterygota</taxon>
        <taxon>Diptera</taxon>
        <taxon>Brachycera</taxon>
        <taxon>Muscomorpha</taxon>
        <taxon>Hippoboscoidea</taxon>
        <taxon>Glossinidae</taxon>
        <taxon>Glossina</taxon>
    </lineage>
</organism>
<accession>A0A1B0BAI3</accession>
<dbReference type="EnsemblMetazoa" id="GPPI023967-RA">
    <property type="protein sequence ID" value="GPPI023967-PA"/>
    <property type="gene ID" value="GPPI023967"/>
</dbReference>
<reference evidence="2" key="2">
    <citation type="submission" date="2020-05" db="UniProtKB">
        <authorList>
            <consortium name="EnsemblMetazoa"/>
        </authorList>
    </citation>
    <scope>IDENTIFICATION</scope>
    <source>
        <strain evidence="2">IAEA</strain>
    </source>
</reference>
<name>A0A1B0BAI3_9MUSC</name>
<sequence>MSLPDSVIEQNRPILIKNFAEHYRMMSADSDFRFSEEFDELKNVGRDLHCTFVDLPCNRPKNRFTNILPYDHSRFKLQPVDDDEGSDYINANYVPGHNSTFEKHSKYLPSHILKGVT</sequence>
<dbReference type="PANTHER" id="PTHR46957:SF3">
    <property type="entry name" value="CYTOKINE RECEPTOR"/>
    <property type="match status" value="1"/>
</dbReference>
<evidence type="ECO:0000259" key="1">
    <source>
        <dbReference type="PROSITE" id="PS50055"/>
    </source>
</evidence>